<keyword evidence="11" id="KW-1185">Reference proteome</keyword>
<dbReference type="EMBL" id="LT799839">
    <property type="protein sequence ID" value="SLK13160.1"/>
    <property type="molecule type" value="Genomic_DNA"/>
</dbReference>
<organism evidence="10 11">
    <name type="scientific">Clostridium chauvoei JF4335</name>
    <dbReference type="NCBI Taxonomy" id="1351755"/>
    <lineage>
        <taxon>Bacteria</taxon>
        <taxon>Bacillati</taxon>
        <taxon>Bacillota</taxon>
        <taxon>Clostridia</taxon>
        <taxon>Eubacteriales</taxon>
        <taxon>Clostridiaceae</taxon>
        <taxon>Clostridium</taxon>
    </lineage>
</organism>
<dbReference type="PANTHER" id="PTHR32309">
    <property type="entry name" value="TYROSINE-PROTEIN KINASE"/>
    <property type="match status" value="1"/>
</dbReference>
<keyword evidence="3" id="KW-1003">Cell membrane</keyword>
<feature type="domain" description="Polysaccharide chain length determinant N-terminal" evidence="8">
    <location>
        <begin position="4"/>
        <end position="93"/>
    </location>
</feature>
<evidence type="ECO:0000256" key="2">
    <source>
        <dbReference type="ARBA" id="ARBA00006683"/>
    </source>
</evidence>
<evidence type="ECO:0000256" key="6">
    <source>
        <dbReference type="ARBA" id="ARBA00023136"/>
    </source>
</evidence>
<evidence type="ECO:0000256" key="1">
    <source>
        <dbReference type="ARBA" id="ARBA00004651"/>
    </source>
</evidence>
<dbReference type="GeneID" id="66300810"/>
<dbReference type="GO" id="GO:0004713">
    <property type="term" value="F:protein tyrosine kinase activity"/>
    <property type="evidence" value="ECO:0007669"/>
    <property type="project" value="TreeGrafter"/>
</dbReference>
<comment type="similarity">
    <text evidence="2">Belongs to the CpsC/CapA family.</text>
</comment>
<feature type="domain" description="Tyrosine-protein kinase G-rich" evidence="9">
    <location>
        <begin position="135"/>
        <end position="194"/>
    </location>
</feature>
<feature type="transmembrane region" description="Helical" evidence="7">
    <location>
        <begin position="172"/>
        <end position="192"/>
    </location>
</feature>
<evidence type="ECO:0000256" key="7">
    <source>
        <dbReference type="SAM" id="Phobius"/>
    </source>
</evidence>
<dbReference type="RefSeq" id="WP_079481094.1">
    <property type="nucleotide sequence ID" value="NZ_CBML010000006.1"/>
</dbReference>
<protein>
    <submittedName>
        <fullName evidence="10">Putative Capsule chain length determinant protein</fullName>
    </submittedName>
</protein>
<accession>A0A1U6IYQ3</accession>
<keyword evidence="6 7" id="KW-0472">Membrane</keyword>
<dbReference type="PANTHER" id="PTHR32309:SF13">
    <property type="entry name" value="FERRIC ENTEROBACTIN TRANSPORT PROTEIN FEPE"/>
    <property type="match status" value="1"/>
</dbReference>
<dbReference type="InterPro" id="IPR050445">
    <property type="entry name" value="Bact_polysacc_biosynth/exp"/>
</dbReference>
<comment type="subcellular location">
    <subcellularLocation>
        <location evidence="1">Cell membrane</location>
        <topology evidence="1">Multi-pass membrane protein</topology>
    </subcellularLocation>
</comment>
<reference evidence="11" key="1">
    <citation type="submission" date="2017-03" db="EMBL/GenBank/DDBJ databases">
        <authorList>
            <person name="Falquet L."/>
            <person name="Falquet L."/>
        </authorList>
    </citation>
    <scope>NUCLEOTIDE SEQUENCE [LARGE SCALE GENOMIC DNA]</scope>
</reference>
<gene>
    <name evidence="10" type="ORF">CCH01_04440</name>
</gene>
<proteinExistence type="inferred from homology"/>
<dbReference type="InterPro" id="IPR003856">
    <property type="entry name" value="LPS_length_determ_N"/>
</dbReference>
<evidence type="ECO:0000256" key="4">
    <source>
        <dbReference type="ARBA" id="ARBA00022692"/>
    </source>
</evidence>
<dbReference type="GO" id="GO:0005886">
    <property type="term" value="C:plasma membrane"/>
    <property type="evidence" value="ECO:0007669"/>
    <property type="project" value="UniProtKB-SubCell"/>
</dbReference>
<dbReference type="OrthoDB" id="2360475at2"/>
<dbReference type="STRING" id="1351755.CCH01_04440"/>
<dbReference type="Pfam" id="PF02706">
    <property type="entry name" value="Wzz"/>
    <property type="match status" value="1"/>
</dbReference>
<evidence type="ECO:0000259" key="8">
    <source>
        <dbReference type="Pfam" id="PF02706"/>
    </source>
</evidence>
<evidence type="ECO:0000256" key="3">
    <source>
        <dbReference type="ARBA" id="ARBA00022475"/>
    </source>
</evidence>
<evidence type="ECO:0000256" key="5">
    <source>
        <dbReference type="ARBA" id="ARBA00022989"/>
    </source>
</evidence>
<keyword evidence="5 7" id="KW-1133">Transmembrane helix</keyword>
<evidence type="ECO:0000313" key="11">
    <source>
        <dbReference type="Proteomes" id="UP000190476"/>
    </source>
</evidence>
<dbReference type="Proteomes" id="UP000190476">
    <property type="component" value="Chromosome I"/>
</dbReference>
<keyword evidence="4 7" id="KW-0812">Transmembrane</keyword>
<evidence type="ECO:0000259" key="9">
    <source>
        <dbReference type="Pfam" id="PF13807"/>
    </source>
</evidence>
<evidence type="ECO:0000313" key="10">
    <source>
        <dbReference type="EMBL" id="SLK13160.1"/>
    </source>
</evidence>
<dbReference type="Pfam" id="PF13807">
    <property type="entry name" value="GNVR"/>
    <property type="match status" value="1"/>
</dbReference>
<name>A0A1U6IYQ3_9CLOT</name>
<dbReference type="InterPro" id="IPR032807">
    <property type="entry name" value="GNVR"/>
</dbReference>
<sequence>MEKDVNFQRILTAIRRGWKTIVITVLTITLISSTTTFFLIKPTYETQVKLFIGKEETKKEGYNESEVHMYQKLLKTYSEVIKTKDLANAAIKKANIDIKPAEVLNNLTIVPVADTQILEIKYKSTSPTDGYNLINSIKDEFIKLSEDIVQKGNIQVLESAQIPKKPVSPNKVLNIGLSIVLSLGLGAGIVLLKEFMNNSFRGKEEIEKELGLPVIGVILDINSLER</sequence>
<dbReference type="AlphaFoldDB" id="A0A1U6IYQ3"/>
<feature type="transmembrane region" description="Helical" evidence="7">
    <location>
        <begin position="21"/>
        <end position="40"/>
    </location>
</feature>